<keyword evidence="4 7" id="KW-1133">Transmembrane helix</keyword>
<dbReference type="Proteomes" id="UP001329825">
    <property type="component" value="Chromosome 4"/>
</dbReference>
<feature type="region of interest" description="Disordered" evidence="6">
    <location>
        <begin position="1"/>
        <end position="73"/>
    </location>
</feature>
<reference evidence="9 10" key="1">
    <citation type="submission" date="2024-01" db="EMBL/GenBank/DDBJ databases">
        <title>Comparative genomics of Cryptococcus and Kwoniella reveals pathogenesis evolution and contrasting modes of karyotype evolution via chromosome fusion or intercentromeric recombination.</title>
        <authorList>
            <person name="Coelho M.A."/>
            <person name="David-Palma M."/>
            <person name="Shea T."/>
            <person name="Bowers K."/>
            <person name="McGinley-Smith S."/>
            <person name="Mohammad A.W."/>
            <person name="Gnirke A."/>
            <person name="Yurkov A.M."/>
            <person name="Nowrousian M."/>
            <person name="Sun S."/>
            <person name="Cuomo C.A."/>
            <person name="Heitman J."/>
        </authorList>
    </citation>
    <scope>NUCLEOTIDE SEQUENCE [LARGE SCALE GENOMIC DNA]</scope>
    <source>
        <strain evidence="9">CBS 11374</strain>
    </source>
</reference>
<keyword evidence="10" id="KW-1185">Reference proteome</keyword>
<gene>
    <name evidence="9" type="ORF">IL334_003000</name>
</gene>
<accession>A0ABZ1CWB1</accession>
<dbReference type="InterPro" id="IPR004182">
    <property type="entry name" value="GRAM"/>
</dbReference>
<feature type="compositionally biased region" description="Low complexity" evidence="6">
    <location>
        <begin position="59"/>
        <end position="69"/>
    </location>
</feature>
<dbReference type="EMBL" id="CP141884">
    <property type="protein sequence ID" value="WRT66048.1"/>
    <property type="molecule type" value="Genomic_DNA"/>
</dbReference>
<feature type="domain" description="VASt" evidence="8">
    <location>
        <begin position="253"/>
        <end position="401"/>
    </location>
</feature>
<evidence type="ECO:0000259" key="8">
    <source>
        <dbReference type="PROSITE" id="PS51778"/>
    </source>
</evidence>
<evidence type="ECO:0000256" key="3">
    <source>
        <dbReference type="ARBA" id="ARBA00022692"/>
    </source>
</evidence>
<evidence type="ECO:0000256" key="4">
    <source>
        <dbReference type="ARBA" id="ARBA00022989"/>
    </source>
</evidence>
<evidence type="ECO:0000313" key="9">
    <source>
        <dbReference type="EMBL" id="WRT66048.1"/>
    </source>
</evidence>
<comment type="similarity">
    <text evidence="2">Belongs to the YSP2 family.</text>
</comment>
<dbReference type="PROSITE" id="PS51778">
    <property type="entry name" value="VAST"/>
    <property type="match status" value="1"/>
</dbReference>
<feature type="transmembrane region" description="Helical" evidence="7">
    <location>
        <begin position="448"/>
        <end position="465"/>
    </location>
</feature>
<dbReference type="PANTHER" id="PTHR23319">
    <property type="entry name" value="GRAM DOMAIN CONTAINING 1B, ISOFORM E"/>
    <property type="match status" value="1"/>
</dbReference>
<keyword evidence="3 7" id="KW-0812">Transmembrane</keyword>
<dbReference type="Gene3D" id="2.30.29.30">
    <property type="entry name" value="Pleckstrin-homology domain (PH domain)/Phosphotyrosine-binding domain (PTB)"/>
    <property type="match status" value="1"/>
</dbReference>
<evidence type="ECO:0000256" key="5">
    <source>
        <dbReference type="ARBA" id="ARBA00023136"/>
    </source>
</evidence>
<dbReference type="GeneID" id="87955131"/>
<evidence type="ECO:0000256" key="2">
    <source>
        <dbReference type="ARBA" id="ARBA00006582"/>
    </source>
</evidence>
<feature type="compositionally biased region" description="Polar residues" evidence="6">
    <location>
        <begin position="1"/>
        <end position="19"/>
    </location>
</feature>
<keyword evidence="5 7" id="KW-0472">Membrane</keyword>
<evidence type="ECO:0000256" key="1">
    <source>
        <dbReference type="ARBA" id="ARBA00004167"/>
    </source>
</evidence>
<evidence type="ECO:0000256" key="6">
    <source>
        <dbReference type="SAM" id="MobiDB-lite"/>
    </source>
</evidence>
<dbReference type="InterPro" id="IPR031968">
    <property type="entry name" value="VASt"/>
</dbReference>
<dbReference type="RefSeq" id="XP_062790788.1">
    <property type="nucleotide sequence ID" value="XM_062934737.1"/>
</dbReference>
<proteinExistence type="inferred from homology"/>
<evidence type="ECO:0000313" key="10">
    <source>
        <dbReference type="Proteomes" id="UP001329825"/>
    </source>
</evidence>
<name>A0ABZ1CWB1_9TREE</name>
<dbReference type="InterPro" id="IPR011993">
    <property type="entry name" value="PH-like_dom_sf"/>
</dbReference>
<protein>
    <recommendedName>
        <fullName evidence="8">VASt domain-containing protein</fullName>
    </recommendedName>
</protein>
<dbReference type="InterPro" id="IPR051482">
    <property type="entry name" value="Cholesterol_transport"/>
</dbReference>
<organism evidence="9 10">
    <name type="scientific">Kwoniella shivajii</name>
    <dbReference type="NCBI Taxonomy" id="564305"/>
    <lineage>
        <taxon>Eukaryota</taxon>
        <taxon>Fungi</taxon>
        <taxon>Dikarya</taxon>
        <taxon>Basidiomycota</taxon>
        <taxon>Agaricomycotina</taxon>
        <taxon>Tremellomycetes</taxon>
        <taxon>Tremellales</taxon>
        <taxon>Cryptococcaceae</taxon>
        <taxon>Kwoniella</taxon>
    </lineage>
</organism>
<evidence type="ECO:0000256" key="7">
    <source>
        <dbReference type="SAM" id="Phobius"/>
    </source>
</evidence>
<feature type="compositionally biased region" description="Polar residues" evidence="6">
    <location>
        <begin position="35"/>
        <end position="52"/>
    </location>
</feature>
<dbReference type="Pfam" id="PF16016">
    <property type="entry name" value="VASt"/>
    <property type="match status" value="1"/>
</dbReference>
<comment type="subcellular location">
    <subcellularLocation>
        <location evidence="1">Membrane</location>
        <topology evidence="1">Single-pass membrane protein</topology>
    </subcellularLocation>
</comment>
<dbReference type="Pfam" id="PF02893">
    <property type="entry name" value="GRAM"/>
    <property type="match status" value="1"/>
</dbReference>
<sequence>MNDTQGQPSTVAPTFSIDPSSAPLVAQDGSESLVPLQSDQPNQPTSLSPSISSRHRAASDASTLTTSSTNVKAVSPKRQADFEKIFGDKLLAENGLDSQEADFLEVTQTQSADLQSTILIHGRLYLTRYYLCFRANILGVITERIHPLKNVVAVEKGTTAKWIQNAVYVKVDVEGEVVHYGYGSMADRDTMYAQTVEWWSVQAPERYESWIISSTSEEERTTPTAGMDPIMENDTVKDASLTDAKHTYGTGERLKELAIEEKIPLDLEQAYQLLYHNAEFTNHLYVNVKKLTGKQDRKMTYVMHMSNPLGPSKSDCVGTEAVVAADPNNSYEVEFKVQTRTCLSHTELNGNPATRIHSTTQVNWSGSSFLKSTITPAVIKGQKEHYRQVVDTALQWINSHREDFGKSPEEKVETEGIKESQQSVSVEPIISAEKSLVDHAADIPSNPIMIAISALCALLLFLQLYR</sequence>
<dbReference type="SMART" id="SM00568">
    <property type="entry name" value="GRAM"/>
    <property type="match status" value="1"/>
</dbReference>
<dbReference type="PANTHER" id="PTHR23319:SF4">
    <property type="entry name" value="GRAM DOMAIN CONTAINING 1B, ISOFORM E"/>
    <property type="match status" value="1"/>
</dbReference>